<dbReference type="Pfam" id="PF03537">
    <property type="entry name" value="Glyco_hydro_114"/>
    <property type="match status" value="1"/>
</dbReference>
<dbReference type="PANTHER" id="PTHR35882">
    <property type="entry name" value="PELA"/>
    <property type="match status" value="1"/>
</dbReference>
<dbReference type="InterPro" id="IPR004352">
    <property type="entry name" value="GH114_TIM-barrel"/>
</dbReference>
<name>A0A0F8YGG1_9ZZZZ</name>
<dbReference type="SUPFAM" id="SSF51445">
    <property type="entry name" value="(Trans)glycosidases"/>
    <property type="match status" value="1"/>
</dbReference>
<accession>A0A0F8YGG1</accession>
<evidence type="ECO:0000259" key="1">
    <source>
        <dbReference type="Pfam" id="PF03537"/>
    </source>
</evidence>
<dbReference type="PRINTS" id="PR01545">
    <property type="entry name" value="THEMAYE10DUF"/>
</dbReference>
<organism evidence="2">
    <name type="scientific">marine sediment metagenome</name>
    <dbReference type="NCBI Taxonomy" id="412755"/>
    <lineage>
        <taxon>unclassified sequences</taxon>
        <taxon>metagenomes</taxon>
        <taxon>ecological metagenomes</taxon>
    </lineage>
</organism>
<reference evidence="2" key="1">
    <citation type="journal article" date="2015" name="Nature">
        <title>Complex archaea that bridge the gap between prokaryotes and eukaryotes.</title>
        <authorList>
            <person name="Spang A."/>
            <person name="Saw J.H."/>
            <person name="Jorgensen S.L."/>
            <person name="Zaremba-Niedzwiedzka K."/>
            <person name="Martijn J."/>
            <person name="Lind A.E."/>
            <person name="van Eijk R."/>
            <person name="Schleper C."/>
            <person name="Guy L."/>
            <person name="Ettema T.J."/>
        </authorList>
    </citation>
    <scope>NUCLEOTIDE SEQUENCE</scope>
</reference>
<gene>
    <name evidence="2" type="ORF">LCGC14_2822310</name>
</gene>
<feature type="domain" description="Glycoside-hydrolase family GH114 TIM-barrel" evidence="1">
    <location>
        <begin position="9"/>
        <end position="123"/>
    </location>
</feature>
<comment type="caution">
    <text evidence="2">The sequence shown here is derived from an EMBL/GenBank/DDBJ whole genome shotgun (WGS) entry which is preliminary data.</text>
</comment>
<dbReference type="InterPro" id="IPR016062">
    <property type="entry name" value="TM1410-rel"/>
</dbReference>
<protein>
    <recommendedName>
        <fullName evidence="1">Glycoside-hydrolase family GH114 TIM-barrel domain-containing protein</fullName>
    </recommendedName>
</protein>
<sequence>MGAIGATNYDLLILDLFFNDGRVFSKEQINQLKRKANGGRRLVIAYMSIGEAENYRYYWKEEWASNPPSWLDEENPNWKGNYKVRYWDSNWQHIIYGNTDSYLQKIISAGFNGVYLDLVDAFEYYE</sequence>
<dbReference type="EMBL" id="LAZR01053527">
    <property type="protein sequence ID" value="KKK80558.1"/>
    <property type="molecule type" value="Genomic_DNA"/>
</dbReference>
<proteinExistence type="predicted"/>
<dbReference type="Gene3D" id="3.20.20.70">
    <property type="entry name" value="Aldolase class I"/>
    <property type="match status" value="1"/>
</dbReference>
<dbReference type="InterPro" id="IPR017853">
    <property type="entry name" value="GH"/>
</dbReference>
<dbReference type="AlphaFoldDB" id="A0A0F8YGG1"/>
<dbReference type="PANTHER" id="PTHR35882:SF1">
    <property type="match status" value="1"/>
</dbReference>
<evidence type="ECO:0000313" key="2">
    <source>
        <dbReference type="EMBL" id="KKK80558.1"/>
    </source>
</evidence>
<dbReference type="InterPro" id="IPR013785">
    <property type="entry name" value="Aldolase_TIM"/>
</dbReference>